<feature type="transmembrane region" description="Helical" evidence="2">
    <location>
        <begin position="117"/>
        <end position="140"/>
    </location>
</feature>
<organism evidence="3 4">
    <name type="scientific">Parafrankia colletiae</name>
    <dbReference type="NCBI Taxonomy" id="573497"/>
    <lineage>
        <taxon>Bacteria</taxon>
        <taxon>Bacillati</taxon>
        <taxon>Actinomycetota</taxon>
        <taxon>Actinomycetes</taxon>
        <taxon>Frankiales</taxon>
        <taxon>Frankiaceae</taxon>
        <taxon>Parafrankia</taxon>
    </lineage>
</organism>
<dbReference type="OrthoDB" id="5178168at2"/>
<accession>A0A1S1Q5U1</accession>
<evidence type="ECO:0000256" key="1">
    <source>
        <dbReference type="SAM" id="MobiDB-lite"/>
    </source>
</evidence>
<dbReference type="EMBL" id="MBLM01000163">
    <property type="protein sequence ID" value="OHV29310.1"/>
    <property type="molecule type" value="Genomic_DNA"/>
</dbReference>
<proteinExistence type="predicted"/>
<feature type="unsure residue" description="D or N" evidence="3">
    <location>
        <position position="464"/>
    </location>
</feature>
<evidence type="ECO:0000256" key="2">
    <source>
        <dbReference type="SAM" id="Phobius"/>
    </source>
</evidence>
<dbReference type="RefSeq" id="WP_071090887.1">
    <property type="nucleotide sequence ID" value="NZ_MBLM01000163.1"/>
</dbReference>
<feature type="region of interest" description="Disordered" evidence="1">
    <location>
        <begin position="1"/>
        <end position="27"/>
    </location>
</feature>
<feature type="transmembrane region" description="Helical" evidence="2">
    <location>
        <begin position="250"/>
        <end position="269"/>
    </location>
</feature>
<keyword evidence="2" id="KW-1133">Transmembrane helix</keyword>
<dbReference type="Proteomes" id="UP000179627">
    <property type="component" value="Unassembled WGS sequence"/>
</dbReference>
<dbReference type="AlphaFoldDB" id="A0A1S1Q5U1"/>
<keyword evidence="2" id="KW-0812">Transmembrane</keyword>
<comment type="caution">
    <text evidence="3">The sequence shown here is derived from an EMBL/GenBank/DDBJ whole genome shotgun (WGS) entry which is preliminary data.</text>
</comment>
<feature type="transmembrane region" description="Helical" evidence="2">
    <location>
        <begin position="152"/>
        <end position="180"/>
    </location>
</feature>
<feature type="transmembrane region" description="Helical" evidence="2">
    <location>
        <begin position="226"/>
        <end position="244"/>
    </location>
</feature>
<feature type="transmembrane region" description="Helical" evidence="2">
    <location>
        <begin position="281"/>
        <end position="298"/>
    </location>
</feature>
<evidence type="ECO:0000313" key="4">
    <source>
        <dbReference type="Proteomes" id="UP000179627"/>
    </source>
</evidence>
<evidence type="ECO:0000313" key="3">
    <source>
        <dbReference type="EMBL" id="OHV29310.1"/>
    </source>
</evidence>
<name>A0A1S1Q5U1_9ACTN</name>
<sequence length="566" mass="60155">MGLLATPDPLLGTTAGENGRRRDSLPQTSCLAVGPRRRSRVAEGAAALGTAVVRRPWLLTAVLCLISVCLGVTGPDTPAQEYRVWLFEHGGAVLWDDGWYGGHTIPGYSVLFPPLGALLGVQTVGALACIASTVVVTRLLRGPGARRGHDLALVWFAVATVANLVVGRMPFALGMAFGALALLGARERRVRLVWAGAVLSSLASPLAAGFVLMVGLALLGTLPRRVLVGFLGAGAGIAVALAFPEEGYQPFPAVTFLSLLTLIGVGLVLVPREQRAVRNGLLLWAASAIVFFFVPTQVGGNITRPATMLAGPAAAVFLASRPRALALASIPLIAWQIGPIHGALVTHGDPSASPDYYTELLDYLDNDSPVPGGRVEIPFTRSHWEARYVPPRVPIIRGWLRQLDSKYNALFYDGTLSAATYHEWLLARGVTYVALPNVELDPAGVAEAELLRSGLPYLELTWRDADWMVWLVRDSPGLVRGPATLTELDVSSVAVSFANPGVATILVHYTPYWQITEGDACVFRAAGGWTGILTQSSGAVRLSARLSVDGLTRASALDCPADQRLH</sequence>
<feature type="transmembrane region" description="Helical" evidence="2">
    <location>
        <begin position="192"/>
        <end position="219"/>
    </location>
</feature>
<reference evidence="4" key="1">
    <citation type="submission" date="2016-07" db="EMBL/GenBank/DDBJ databases">
        <title>Sequence Frankia sp. strain CcI1.17.</title>
        <authorList>
            <person name="Ghodhbane-Gtari F."/>
            <person name="Swanson E."/>
            <person name="Gueddou A."/>
            <person name="Morris K."/>
            <person name="Hezbri K."/>
            <person name="Ktari A."/>
            <person name="Nouioui I."/>
            <person name="Abebe-Akele F."/>
            <person name="Simpson S."/>
            <person name="Thomas K."/>
            <person name="Gtari M."/>
            <person name="Tisa L.S."/>
            <person name="Hurst S."/>
        </authorList>
    </citation>
    <scope>NUCLEOTIDE SEQUENCE [LARGE SCALE GENOMIC DNA]</scope>
    <source>
        <strain evidence="4">Cc1.17</strain>
    </source>
</reference>
<gene>
    <name evidence="3" type="ORF">CC117_08050</name>
</gene>
<protein>
    <submittedName>
        <fullName evidence="3">Uncharacterized protein</fullName>
    </submittedName>
</protein>
<keyword evidence="4" id="KW-1185">Reference proteome</keyword>
<keyword evidence="2" id="KW-0472">Membrane</keyword>